<sequence>MAANISAGVPEWVEPMLAKPDGGRVPQGPEWTYEHKLDGYRCAMRIGADGSTVVTSRNGIDFTDEFPTLAGVLAPALDGRAAVFDGEIVVYDEHGRPDFGALQERRGRYRKHSSSPRRTGRFDDVPVRFLAFDLLRLGDQVLLQAPYDQRRALLEQLVMPDPYLASVVPAVTFDTLAADRLTPKTLLEQVAAAGHEGLIAKLRASTYVPGQRSGAWLKHPLIQTQEVILCGWRPGQSRFTGILGGLLLGAHDPTTGDLVYLGDVGTGFSERERSALQDRLQALERPGHPFVEDPPREDVRRARWVDPVLVGEVVYRQFTRGAGRLRHTAWRGLREDRDPAEVIAPHSRPGPFPASTPAAEPVVDKPGAGERVTVQAGQRRLTLSNLDKVLYPADGFTKGEVIHYYSRIAPVLLPHLAGRPVTTIRFPDGVDGEQFFEKNTPRGAPPWLSTARLPSSGSRSGRGPGTIDYPLLDELAALVWAANLAALELHVPQWTIGPGPVKRPPDRLVFDLDPGPGTTIVDCCRIAERLRDVLVADGLTPVAKTSGSKGMQVYAGIRTRQPDRPSVYAKALAERFAAQTPELVTATMAKNHRHGRVFIDWSQNNPAKTTIAPYSLRGREHPTVSTPITWDEVEACHRPGQLVFTADDLLDRVDDHGDLFASLITTRATLPARP</sequence>
<evidence type="ECO:0000256" key="7">
    <source>
        <dbReference type="ARBA" id="ARBA00022723"/>
    </source>
</evidence>
<evidence type="ECO:0000313" key="26">
    <source>
        <dbReference type="Proteomes" id="UP000199051"/>
    </source>
</evidence>
<keyword evidence="26" id="KW-1185">Reference proteome</keyword>
<dbReference type="NCBIfam" id="TIGR02779">
    <property type="entry name" value="NHEJ_ligase_lig"/>
    <property type="match status" value="1"/>
</dbReference>
<evidence type="ECO:0000256" key="17">
    <source>
        <dbReference type="ARBA" id="ARBA00023211"/>
    </source>
</evidence>
<evidence type="ECO:0000259" key="24">
    <source>
        <dbReference type="PROSITE" id="PS50160"/>
    </source>
</evidence>
<dbReference type="EC" id="6.5.1.1" evidence="2"/>
<keyword evidence="15" id="KW-0233">DNA recombination</keyword>
<dbReference type="GO" id="GO:0003677">
    <property type="term" value="F:DNA binding"/>
    <property type="evidence" value="ECO:0007669"/>
    <property type="project" value="UniProtKB-KW"/>
</dbReference>
<evidence type="ECO:0000256" key="16">
    <source>
        <dbReference type="ARBA" id="ARBA00023204"/>
    </source>
</evidence>
<dbReference type="Gene3D" id="3.30.470.30">
    <property type="entry name" value="DNA ligase/mRNA capping enzyme"/>
    <property type="match status" value="1"/>
</dbReference>
<comment type="similarity">
    <text evidence="22">In the N-terminal section; belongs to the LigD polymerase family.</text>
</comment>
<dbReference type="Gene3D" id="2.40.50.140">
    <property type="entry name" value="Nucleic acid-binding proteins"/>
    <property type="match status" value="1"/>
</dbReference>
<dbReference type="Pfam" id="PF04679">
    <property type="entry name" value="DNA_ligase_A_C"/>
    <property type="match status" value="1"/>
</dbReference>
<keyword evidence="12" id="KW-0067">ATP-binding</keyword>
<feature type="region of interest" description="Disordered" evidence="23">
    <location>
        <begin position="438"/>
        <end position="463"/>
    </location>
</feature>
<proteinExistence type="inferred from homology"/>
<evidence type="ECO:0000256" key="14">
    <source>
        <dbReference type="ARBA" id="ARBA00023125"/>
    </source>
</evidence>
<comment type="cofactor">
    <cofactor evidence="1">
        <name>Mn(2+)</name>
        <dbReference type="ChEBI" id="CHEBI:29035"/>
    </cofactor>
</comment>
<dbReference type="PROSITE" id="PS50160">
    <property type="entry name" value="DNA_LIGASE_A3"/>
    <property type="match status" value="1"/>
</dbReference>
<dbReference type="Gene3D" id="3.90.920.10">
    <property type="entry name" value="DNA primase, PRIM domain"/>
    <property type="match status" value="1"/>
</dbReference>
<dbReference type="InterPro" id="IPR014145">
    <property type="entry name" value="LigD_pol_dom"/>
</dbReference>
<dbReference type="GO" id="GO:0046872">
    <property type="term" value="F:metal ion binding"/>
    <property type="evidence" value="ECO:0007669"/>
    <property type="project" value="UniProtKB-KW"/>
</dbReference>
<keyword evidence="7" id="KW-0479">Metal-binding</keyword>
<keyword evidence="13" id="KW-0239">DNA-directed DNA polymerase</keyword>
<evidence type="ECO:0000256" key="3">
    <source>
        <dbReference type="ARBA" id="ARBA00022598"/>
    </source>
</evidence>
<dbReference type="Proteomes" id="UP000199051">
    <property type="component" value="Unassembled WGS sequence"/>
</dbReference>
<dbReference type="InterPro" id="IPR012340">
    <property type="entry name" value="NA-bd_OB-fold"/>
</dbReference>
<dbReference type="NCBIfam" id="TIGR02778">
    <property type="entry name" value="ligD_pol"/>
    <property type="match status" value="1"/>
</dbReference>
<dbReference type="SUPFAM" id="SSF50249">
    <property type="entry name" value="Nucleic acid-binding proteins"/>
    <property type="match status" value="1"/>
</dbReference>
<dbReference type="SUPFAM" id="SSF56091">
    <property type="entry name" value="DNA ligase/mRNA capping enzyme, catalytic domain"/>
    <property type="match status" value="1"/>
</dbReference>
<dbReference type="Pfam" id="PF01068">
    <property type="entry name" value="DNA_ligase_A_M"/>
    <property type="match status" value="1"/>
</dbReference>
<dbReference type="InterPro" id="IPR012309">
    <property type="entry name" value="DNA_ligase_ATP-dep_C"/>
</dbReference>
<feature type="domain" description="ATP-dependent DNA ligase family profile" evidence="24">
    <location>
        <begin position="120"/>
        <end position="252"/>
    </location>
</feature>
<dbReference type="NCBIfam" id="TIGR02776">
    <property type="entry name" value="NHEJ_ligase_prk"/>
    <property type="match status" value="1"/>
</dbReference>
<dbReference type="Pfam" id="PF21686">
    <property type="entry name" value="LigD_Prim-Pol"/>
    <property type="match status" value="1"/>
</dbReference>
<dbReference type="InterPro" id="IPR052171">
    <property type="entry name" value="NHEJ_LigD"/>
</dbReference>
<organism evidence="25 26">
    <name type="scientific">Actinokineospora terrae</name>
    <dbReference type="NCBI Taxonomy" id="155974"/>
    <lineage>
        <taxon>Bacteria</taxon>
        <taxon>Bacillati</taxon>
        <taxon>Actinomycetota</taxon>
        <taxon>Actinomycetes</taxon>
        <taxon>Pseudonocardiales</taxon>
        <taxon>Pseudonocardiaceae</taxon>
        <taxon>Actinokineospora</taxon>
    </lineage>
</organism>
<dbReference type="CDD" id="cd04863">
    <property type="entry name" value="MtLigD_Pol_like"/>
    <property type="match status" value="1"/>
</dbReference>
<dbReference type="InterPro" id="IPR014143">
    <property type="entry name" value="NHEJ_ligase_prk"/>
</dbReference>
<keyword evidence="10" id="KW-0378">Hydrolase</keyword>
<dbReference type="GO" id="GO:0005524">
    <property type="term" value="F:ATP binding"/>
    <property type="evidence" value="ECO:0007669"/>
    <property type="project" value="UniProtKB-KW"/>
</dbReference>
<evidence type="ECO:0000256" key="2">
    <source>
        <dbReference type="ARBA" id="ARBA00012727"/>
    </source>
</evidence>
<dbReference type="PANTHER" id="PTHR42705:SF2">
    <property type="entry name" value="BIFUNCTIONAL NON-HOMOLOGOUS END JOINING PROTEIN LIGD"/>
    <property type="match status" value="1"/>
</dbReference>
<keyword evidence="8" id="KW-0547">Nucleotide-binding</keyword>
<dbReference type="AlphaFoldDB" id="A0A1H9T4A8"/>
<evidence type="ECO:0000256" key="11">
    <source>
        <dbReference type="ARBA" id="ARBA00022839"/>
    </source>
</evidence>
<comment type="similarity">
    <text evidence="21">In the C-terminal section; belongs to the ATP-dependent DNA ligase family.</text>
</comment>
<evidence type="ECO:0000256" key="1">
    <source>
        <dbReference type="ARBA" id="ARBA00001936"/>
    </source>
</evidence>
<keyword evidence="16" id="KW-0234">DNA repair</keyword>
<keyword evidence="9" id="KW-0227">DNA damage</keyword>
<dbReference type="GO" id="GO:0003910">
    <property type="term" value="F:DNA ligase (ATP) activity"/>
    <property type="evidence" value="ECO:0007669"/>
    <property type="project" value="UniProtKB-EC"/>
</dbReference>
<keyword evidence="4" id="KW-0808">Transferase</keyword>
<evidence type="ECO:0000256" key="15">
    <source>
        <dbReference type="ARBA" id="ARBA00023172"/>
    </source>
</evidence>
<evidence type="ECO:0000256" key="21">
    <source>
        <dbReference type="ARBA" id="ARBA00049981"/>
    </source>
</evidence>
<evidence type="ECO:0000313" key="25">
    <source>
        <dbReference type="EMBL" id="SER91589.1"/>
    </source>
</evidence>
<keyword evidence="5" id="KW-0548">Nucleotidyltransferase</keyword>
<evidence type="ECO:0000256" key="19">
    <source>
        <dbReference type="ARBA" id="ARBA00029943"/>
    </source>
</evidence>
<dbReference type="InterPro" id="IPR033649">
    <property type="entry name" value="MtLigD_Pol-like"/>
</dbReference>
<keyword evidence="18" id="KW-0511">Multifunctional enzyme</keyword>
<protein>
    <recommendedName>
        <fullName evidence="2">DNA ligase (ATP)</fullName>
        <ecNumber evidence="2">6.5.1.1</ecNumber>
    </recommendedName>
    <alternativeName>
        <fullName evidence="19">NHEJ DNA polymerase</fullName>
    </alternativeName>
</protein>
<dbReference type="CDD" id="cd07971">
    <property type="entry name" value="OBF_DNA_ligase_LigD"/>
    <property type="match status" value="1"/>
</dbReference>
<evidence type="ECO:0000256" key="13">
    <source>
        <dbReference type="ARBA" id="ARBA00022932"/>
    </source>
</evidence>
<dbReference type="InterPro" id="IPR012310">
    <property type="entry name" value="DNA_ligase_ATP-dep_cent"/>
</dbReference>
<gene>
    <name evidence="25" type="ORF">SAMN04487818_10648</name>
</gene>
<evidence type="ECO:0000256" key="20">
    <source>
        <dbReference type="ARBA" id="ARBA00034003"/>
    </source>
</evidence>
<dbReference type="GO" id="GO:0006281">
    <property type="term" value="P:DNA repair"/>
    <property type="evidence" value="ECO:0007669"/>
    <property type="project" value="UniProtKB-KW"/>
</dbReference>
<dbReference type="InterPro" id="IPR014146">
    <property type="entry name" value="LigD_ligase_dom"/>
</dbReference>
<keyword evidence="6" id="KW-0540">Nuclease</keyword>
<evidence type="ECO:0000256" key="8">
    <source>
        <dbReference type="ARBA" id="ARBA00022741"/>
    </source>
</evidence>
<dbReference type="GO" id="GO:0004527">
    <property type="term" value="F:exonuclease activity"/>
    <property type="evidence" value="ECO:0007669"/>
    <property type="project" value="UniProtKB-KW"/>
</dbReference>
<evidence type="ECO:0000256" key="5">
    <source>
        <dbReference type="ARBA" id="ARBA00022695"/>
    </source>
</evidence>
<dbReference type="GO" id="GO:0006310">
    <property type="term" value="P:DNA recombination"/>
    <property type="evidence" value="ECO:0007669"/>
    <property type="project" value="UniProtKB-KW"/>
</dbReference>
<dbReference type="EMBL" id="FOGI01000006">
    <property type="protein sequence ID" value="SER91589.1"/>
    <property type="molecule type" value="Genomic_DNA"/>
</dbReference>
<dbReference type="RefSeq" id="WP_092778476.1">
    <property type="nucleotide sequence ID" value="NZ_FOGI01000006.1"/>
</dbReference>
<evidence type="ECO:0000256" key="6">
    <source>
        <dbReference type="ARBA" id="ARBA00022722"/>
    </source>
</evidence>
<evidence type="ECO:0000256" key="12">
    <source>
        <dbReference type="ARBA" id="ARBA00022840"/>
    </source>
</evidence>
<dbReference type="PANTHER" id="PTHR42705">
    <property type="entry name" value="BIFUNCTIONAL NON-HOMOLOGOUS END JOINING PROTEIN LIGD"/>
    <property type="match status" value="1"/>
</dbReference>
<evidence type="ECO:0000256" key="10">
    <source>
        <dbReference type="ARBA" id="ARBA00022801"/>
    </source>
</evidence>
<evidence type="ECO:0000256" key="23">
    <source>
        <dbReference type="SAM" id="MobiDB-lite"/>
    </source>
</evidence>
<dbReference type="STRING" id="155974.SAMN04487818_10648"/>
<name>A0A1H9T4A8_9PSEU</name>
<dbReference type="CDD" id="cd07906">
    <property type="entry name" value="Adenylation_DNA_ligase_LigD_LigC"/>
    <property type="match status" value="1"/>
</dbReference>
<evidence type="ECO:0000256" key="9">
    <source>
        <dbReference type="ARBA" id="ARBA00022763"/>
    </source>
</evidence>
<keyword evidence="14" id="KW-0238">DNA-binding</keyword>
<evidence type="ECO:0000256" key="22">
    <source>
        <dbReference type="ARBA" id="ARBA00049990"/>
    </source>
</evidence>
<keyword evidence="17" id="KW-0464">Manganese</keyword>
<keyword evidence="3" id="KW-0436">Ligase</keyword>
<comment type="catalytic activity">
    <reaction evidence="20">
        <text>ATP + (deoxyribonucleotide)n-3'-hydroxyl + 5'-phospho-(deoxyribonucleotide)m = (deoxyribonucleotide)n+m + AMP + diphosphate.</text>
        <dbReference type="EC" id="6.5.1.1"/>
    </reaction>
</comment>
<feature type="region of interest" description="Disordered" evidence="23">
    <location>
        <begin position="346"/>
        <end position="365"/>
    </location>
</feature>
<dbReference type="GO" id="GO:0003887">
    <property type="term" value="F:DNA-directed DNA polymerase activity"/>
    <property type="evidence" value="ECO:0007669"/>
    <property type="project" value="UniProtKB-KW"/>
</dbReference>
<evidence type="ECO:0000256" key="18">
    <source>
        <dbReference type="ARBA" id="ARBA00023268"/>
    </source>
</evidence>
<reference evidence="26" key="1">
    <citation type="submission" date="2016-10" db="EMBL/GenBank/DDBJ databases">
        <authorList>
            <person name="Varghese N."/>
            <person name="Submissions S."/>
        </authorList>
    </citation>
    <scope>NUCLEOTIDE SEQUENCE [LARGE SCALE GENOMIC DNA]</scope>
    <source>
        <strain evidence="26">DSM 44260</strain>
    </source>
</reference>
<evidence type="ECO:0000256" key="4">
    <source>
        <dbReference type="ARBA" id="ARBA00022679"/>
    </source>
</evidence>
<accession>A0A1H9T4A8</accession>
<keyword evidence="11" id="KW-0269">Exonuclease</keyword>